<evidence type="ECO:0000313" key="4">
    <source>
        <dbReference type="Proteomes" id="UP001215280"/>
    </source>
</evidence>
<evidence type="ECO:0000256" key="1">
    <source>
        <dbReference type="SAM" id="MobiDB-lite"/>
    </source>
</evidence>
<comment type="caution">
    <text evidence="3">The sequence shown here is derived from an EMBL/GenBank/DDBJ whole genome shotgun (WGS) entry which is preliminary data.</text>
</comment>
<feature type="transmembrane region" description="Helical" evidence="2">
    <location>
        <begin position="56"/>
        <end position="79"/>
    </location>
</feature>
<protein>
    <submittedName>
        <fullName evidence="3">Uncharacterized protein</fullName>
    </submittedName>
</protein>
<organism evidence="3 4">
    <name type="scientific">Mycena maculata</name>
    <dbReference type="NCBI Taxonomy" id="230809"/>
    <lineage>
        <taxon>Eukaryota</taxon>
        <taxon>Fungi</taxon>
        <taxon>Dikarya</taxon>
        <taxon>Basidiomycota</taxon>
        <taxon>Agaricomycotina</taxon>
        <taxon>Agaricomycetes</taxon>
        <taxon>Agaricomycetidae</taxon>
        <taxon>Agaricales</taxon>
        <taxon>Marasmiineae</taxon>
        <taxon>Mycenaceae</taxon>
        <taxon>Mycena</taxon>
    </lineage>
</organism>
<feature type="compositionally biased region" description="Low complexity" evidence="1">
    <location>
        <begin position="34"/>
        <end position="46"/>
    </location>
</feature>
<name>A0AAD7JKB2_9AGAR</name>
<accession>A0AAD7JKB2</accession>
<dbReference type="EMBL" id="JARJLG010000033">
    <property type="protein sequence ID" value="KAJ7766322.1"/>
    <property type="molecule type" value="Genomic_DNA"/>
</dbReference>
<dbReference type="Proteomes" id="UP001215280">
    <property type="component" value="Unassembled WGS sequence"/>
</dbReference>
<feature type="region of interest" description="Disordered" evidence="1">
    <location>
        <begin position="1"/>
        <end position="46"/>
    </location>
</feature>
<keyword evidence="2" id="KW-1133">Transmembrane helix</keyword>
<evidence type="ECO:0000256" key="2">
    <source>
        <dbReference type="SAM" id="Phobius"/>
    </source>
</evidence>
<keyword evidence="2" id="KW-0472">Membrane</keyword>
<sequence>MNPDPIVEDAPQTVDKGKRRAQDATERTPLLGASSGTLDDSPPPTSSTSRRLFSRLAAVFLGSFVVSLLVFVALGLLAWSYASRASHASADDLLNEGLVFEGPDRVDVLNITWTGGIWVNVEARMGFDAGSVIGVNVSPDGDGFLQDVWKAVGRWGVRRLDRVSVNMSTIYLTSQSDPSVVLATIEPTPVVVPLTANPPSDSTWLTNISSPLLLRPTHNTSALIHFIREAWRDGSAAVRADVGNVDVRGGALDERSWRNMLHSELSNIRTALRIQIPPIPGIPQTGPVPSLSDLITLQSFNVYSASGSLDLAACATLPDPAPTSFNLTTPSLPFTISLPSTNEPVPIAAVSTAPFTLTHPNITLDISGTVLPIPAASSIVLSNFLTRYLSGLPNPIVISTPIIPDLTVDLDFPAPNPRPHILRNVTIHDMSIKPGGSAFTASGTVYARVVLPRGMEVALHVGRVLPDVLVFDGEVPEGAVYAPLRLNEATPPSAPPLPDPLPERAFGRIRPEDWLASLSGPVPSEDGEGSAFAVTAKIVDVPLEVLPGRQKEFRAFVSKVIFGSDGAIAGILGTAAVAIDVFGLPFPGNDGQGEMELTGLPFRGAIHVGKKSLLGLELGLSGAVRHGEEELKRLVERFLHWGKGKRKRSAVGE</sequence>
<evidence type="ECO:0000313" key="3">
    <source>
        <dbReference type="EMBL" id="KAJ7766322.1"/>
    </source>
</evidence>
<proteinExistence type="predicted"/>
<dbReference type="AlphaFoldDB" id="A0AAD7JKB2"/>
<reference evidence="3" key="1">
    <citation type="submission" date="2023-03" db="EMBL/GenBank/DDBJ databases">
        <title>Massive genome expansion in bonnet fungi (Mycena s.s.) driven by repeated elements and novel gene families across ecological guilds.</title>
        <authorList>
            <consortium name="Lawrence Berkeley National Laboratory"/>
            <person name="Harder C.B."/>
            <person name="Miyauchi S."/>
            <person name="Viragh M."/>
            <person name="Kuo A."/>
            <person name="Thoen E."/>
            <person name="Andreopoulos B."/>
            <person name="Lu D."/>
            <person name="Skrede I."/>
            <person name="Drula E."/>
            <person name="Henrissat B."/>
            <person name="Morin E."/>
            <person name="Kohler A."/>
            <person name="Barry K."/>
            <person name="LaButti K."/>
            <person name="Morin E."/>
            <person name="Salamov A."/>
            <person name="Lipzen A."/>
            <person name="Mereny Z."/>
            <person name="Hegedus B."/>
            <person name="Baldrian P."/>
            <person name="Stursova M."/>
            <person name="Weitz H."/>
            <person name="Taylor A."/>
            <person name="Grigoriev I.V."/>
            <person name="Nagy L.G."/>
            <person name="Martin F."/>
            <person name="Kauserud H."/>
        </authorList>
    </citation>
    <scope>NUCLEOTIDE SEQUENCE</scope>
    <source>
        <strain evidence="3">CBHHK188m</strain>
    </source>
</reference>
<keyword evidence="2" id="KW-0812">Transmembrane</keyword>
<keyword evidence="4" id="KW-1185">Reference proteome</keyword>
<gene>
    <name evidence="3" type="ORF">DFH07DRAFT_915995</name>
</gene>